<evidence type="ECO:0000313" key="2">
    <source>
        <dbReference type="Proteomes" id="UP000186744"/>
    </source>
</evidence>
<proteinExistence type="predicted"/>
<sequence length="146" mass="17112">MFMENKKILCLFLFFFACKEKNIEQCNLGDTPMGNYVFFIGFNDKIGKITFESLSSKNRSFSYQNPNLEYNGVKEFRLKINTTTIDILQKDCVIIIDDSLKFKISGVKVNKVQRSTMWNKKLFCELNEYKLNDSLIENHNGISVYR</sequence>
<protein>
    <recommendedName>
        <fullName evidence="3">Lipoprotein</fullName>
    </recommendedName>
</protein>
<name>A0A1N7QUC8_9FLAO</name>
<evidence type="ECO:0008006" key="3">
    <source>
        <dbReference type="Google" id="ProtNLM"/>
    </source>
</evidence>
<reference evidence="2" key="1">
    <citation type="submission" date="2017-01" db="EMBL/GenBank/DDBJ databases">
        <authorList>
            <person name="Varghese N."/>
            <person name="Submissions S."/>
        </authorList>
    </citation>
    <scope>NUCLEOTIDE SEQUENCE [LARGE SCALE GENOMIC DNA]</scope>
    <source>
        <strain evidence="2">DSM 18017</strain>
    </source>
</reference>
<dbReference type="AlphaFoldDB" id="A0A1N7QUC8"/>
<dbReference type="Proteomes" id="UP000186744">
    <property type="component" value="Unassembled WGS sequence"/>
</dbReference>
<keyword evidence="2" id="KW-1185">Reference proteome</keyword>
<dbReference type="EMBL" id="FTOL01000019">
    <property type="protein sequence ID" value="SIT26077.1"/>
    <property type="molecule type" value="Genomic_DNA"/>
</dbReference>
<evidence type="ECO:0000313" key="1">
    <source>
        <dbReference type="EMBL" id="SIT26077.1"/>
    </source>
</evidence>
<dbReference type="PROSITE" id="PS51257">
    <property type="entry name" value="PROKAR_LIPOPROTEIN"/>
    <property type="match status" value="1"/>
</dbReference>
<accession>A0A1N7QUC8</accession>
<organism evidence="1 2">
    <name type="scientific">Chryseobacterium ureilyticum</name>
    <dbReference type="NCBI Taxonomy" id="373668"/>
    <lineage>
        <taxon>Bacteria</taxon>
        <taxon>Pseudomonadati</taxon>
        <taxon>Bacteroidota</taxon>
        <taxon>Flavobacteriia</taxon>
        <taxon>Flavobacteriales</taxon>
        <taxon>Weeksellaceae</taxon>
        <taxon>Chryseobacterium group</taxon>
        <taxon>Chryseobacterium</taxon>
    </lineage>
</organism>
<dbReference type="STRING" id="373668.SAMN05421786_1193"/>
<gene>
    <name evidence="1" type="ORF">SAMN05421786_1193</name>
</gene>